<feature type="non-terminal residue" evidence="1">
    <location>
        <position position="1"/>
    </location>
</feature>
<evidence type="ECO:0000313" key="2">
    <source>
        <dbReference type="Proteomes" id="UP000708208"/>
    </source>
</evidence>
<accession>A0A8J2P6U5</accession>
<protein>
    <submittedName>
        <fullName evidence="1">Uncharacterized protein</fullName>
    </submittedName>
</protein>
<dbReference type="Proteomes" id="UP000708208">
    <property type="component" value="Unassembled WGS sequence"/>
</dbReference>
<dbReference type="EMBL" id="CAJVCH010261513">
    <property type="protein sequence ID" value="CAG7734045.1"/>
    <property type="molecule type" value="Genomic_DNA"/>
</dbReference>
<evidence type="ECO:0000313" key="1">
    <source>
        <dbReference type="EMBL" id="CAG7734045.1"/>
    </source>
</evidence>
<gene>
    <name evidence="1" type="ORF">AFUS01_LOCUS22452</name>
</gene>
<name>A0A8J2P6U5_9HEXA</name>
<keyword evidence="2" id="KW-1185">Reference proteome</keyword>
<proteinExistence type="predicted"/>
<comment type="caution">
    <text evidence="1">The sequence shown here is derived from an EMBL/GenBank/DDBJ whole genome shotgun (WGS) entry which is preliminary data.</text>
</comment>
<organism evidence="1 2">
    <name type="scientific">Allacma fusca</name>
    <dbReference type="NCBI Taxonomy" id="39272"/>
    <lineage>
        <taxon>Eukaryota</taxon>
        <taxon>Metazoa</taxon>
        <taxon>Ecdysozoa</taxon>
        <taxon>Arthropoda</taxon>
        <taxon>Hexapoda</taxon>
        <taxon>Collembola</taxon>
        <taxon>Symphypleona</taxon>
        <taxon>Sminthuridae</taxon>
        <taxon>Allacma</taxon>
    </lineage>
</organism>
<sequence>RVTETYRKSYH</sequence>
<reference evidence="1" key="1">
    <citation type="submission" date="2021-06" db="EMBL/GenBank/DDBJ databases">
        <authorList>
            <person name="Hodson N. C."/>
            <person name="Mongue J. A."/>
            <person name="Jaron S. K."/>
        </authorList>
    </citation>
    <scope>NUCLEOTIDE SEQUENCE</scope>
</reference>